<dbReference type="AlphaFoldDB" id="A0AAJ5W4V7"/>
<dbReference type="SUPFAM" id="SSF63817">
    <property type="entry name" value="Sortase"/>
    <property type="match status" value="1"/>
</dbReference>
<dbReference type="InterPro" id="IPR023365">
    <property type="entry name" value="Sortase_dom-sf"/>
</dbReference>
<dbReference type="Pfam" id="PF04203">
    <property type="entry name" value="Sortase"/>
    <property type="match status" value="1"/>
</dbReference>
<dbReference type="Proteomes" id="UP001213972">
    <property type="component" value="Chromosome"/>
</dbReference>
<keyword evidence="1" id="KW-0378">Hydrolase</keyword>
<gene>
    <name evidence="3" type="ORF">P0Y48_05335</name>
</gene>
<dbReference type="EMBL" id="CP119321">
    <property type="protein sequence ID" value="WEK14627.1"/>
    <property type="molecule type" value="Genomic_DNA"/>
</dbReference>
<evidence type="ECO:0000313" key="3">
    <source>
        <dbReference type="EMBL" id="WEK14627.1"/>
    </source>
</evidence>
<organism evidence="3 4">
    <name type="scientific">Candidatus Microbacterium phytovorans</name>
    <dbReference type="NCBI Taxonomy" id="3121374"/>
    <lineage>
        <taxon>Bacteria</taxon>
        <taxon>Bacillati</taxon>
        <taxon>Actinomycetota</taxon>
        <taxon>Actinomycetes</taxon>
        <taxon>Micrococcales</taxon>
        <taxon>Microbacteriaceae</taxon>
        <taxon>Microbacterium</taxon>
    </lineage>
</organism>
<evidence type="ECO:0000256" key="2">
    <source>
        <dbReference type="SAM" id="SignalP"/>
    </source>
</evidence>
<dbReference type="Gene3D" id="2.40.260.10">
    <property type="entry name" value="Sortase"/>
    <property type="match status" value="1"/>
</dbReference>
<dbReference type="PROSITE" id="PS51257">
    <property type="entry name" value="PROKAR_LIPOPROTEIN"/>
    <property type="match status" value="1"/>
</dbReference>
<evidence type="ECO:0000256" key="1">
    <source>
        <dbReference type="ARBA" id="ARBA00022801"/>
    </source>
</evidence>
<feature type="chain" id="PRO_5042593742" evidence="2">
    <location>
        <begin position="28"/>
        <end position="217"/>
    </location>
</feature>
<dbReference type="CDD" id="cd05829">
    <property type="entry name" value="Sortase_F"/>
    <property type="match status" value="1"/>
</dbReference>
<evidence type="ECO:0000313" key="4">
    <source>
        <dbReference type="Proteomes" id="UP001213972"/>
    </source>
</evidence>
<dbReference type="InterPro" id="IPR042001">
    <property type="entry name" value="Sortase_F"/>
</dbReference>
<reference evidence="3" key="1">
    <citation type="submission" date="2023-03" db="EMBL/GenBank/DDBJ databases">
        <title>Andean soil-derived lignocellulolytic bacterial consortium as a source of novel taxa and putative plastic-active enzymes.</title>
        <authorList>
            <person name="Diaz-Garcia L."/>
            <person name="Chuvochina M."/>
            <person name="Feuerriegel G."/>
            <person name="Bunk B."/>
            <person name="Sproer C."/>
            <person name="Streit W.R."/>
            <person name="Rodriguez L.M."/>
            <person name="Overmann J."/>
            <person name="Jimenez D.J."/>
        </authorList>
    </citation>
    <scope>NUCLEOTIDE SEQUENCE</scope>
    <source>
        <strain evidence="3">MAG 4610</strain>
    </source>
</reference>
<dbReference type="InterPro" id="IPR005754">
    <property type="entry name" value="Sortase"/>
</dbReference>
<name>A0AAJ5W4V7_9MICO</name>
<keyword evidence="2" id="KW-0732">Signal</keyword>
<accession>A0AAJ5W4V7</accession>
<protein>
    <submittedName>
        <fullName evidence="3">Class F sortase</fullName>
    </submittedName>
</protein>
<proteinExistence type="predicted"/>
<feature type="signal peptide" evidence="2">
    <location>
        <begin position="1"/>
        <end position="27"/>
    </location>
</feature>
<sequence>MNRRGTSGAIAAGVVVTVSLLTACSPAAPTVGEQAVGGAGVPQAVATERPTPAVDVPVAQATLAPIDASARPVELRIPAIDADLRVKPVGVQDDGSMEIPEDPAVAGWYRYGPTPGADEGSAVIAAHVDSRVLGIGPLAQLRDLDKGAKVQVRDEDGETTEFTVVSVRYIPRAELPVEDLFSRSGESSLVIITCGGSFDEATRTYSDNVVAVARPEG</sequence>
<dbReference type="GO" id="GO:0016787">
    <property type="term" value="F:hydrolase activity"/>
    <property type="evidence" value="ECO:0007669"/>
    <property type="project" value="UniProtKB-KW"/>
</dbReference>